<reference evidence="2" key="1">
    <citation type="journal article" date="2020" name="Stud. Mycol.">
        <title>101 Dothideomycetes genomes: a test case for predicting lifestyles and emergence of pathogens.</title>
        <authorList>
            <person name="Haridas S."/>
            <person name="Albert R."/>
            <person name="Binder M."/>
            <person name="Bloem J."/>
            <person name="Labutti K."/>
            <person name="Salamov A."/>
            <person name="Andreopoulos B."/>
            <person name="Baker S."/>
            <person name="Barry K."/>
            <person name="Bills G."/>
            <person name="Bluhm B."/>
            <person name="Cannon C."/>
            <person name="Castanera R."/>
            <person name="Culley D."/>
            <person name="Daum C."/>
            <person name="Ezra D."/>
            <person name="Gonzalez J."/>
            <person name="Henrissat B."/>
            <person name="Kuo A."/>
            <person name="Liang C."/>
            <person name="Lipzen A."/>
            <person name="Lutzoni F."/>
            <person name="Magnuson J."/>
            <person name="Mondo S."/>
            <person name="Nolan M."/>
            <person name="Ohm R."/>
            <person name="Pangilinan J."/>
            <person name="Park H.-J."/>
            <person name="Ramirez L."/>
            <person name="Alfaro M."/>
            <person name="Sun H."/>
            <person name="Tritt A."/>
            <person name="Yoshinaga Y."/>
            <person name="Zwiers L.-H."/>
            <person name="Turgeon B."/>
            <person name="Goodwin S."/>
            <person name="Spatafora J."/>
            <person name="Crous P."/>
            <person name="Grigoriev I."/>
        </authorList>
    </citation>
    <scope>NUCLEOTIDE SEQUENCE</scope>
    <source>
        <strain evidence="2">CBS 125425</strain>
    </source>
</reference>
<sequence length="311" mass="36035">MSVMFAHDADYHTIIKKILKSHIPAELVMDLQTLFAMSSSGAGHDEHDGQPSGTVTENIASKSDIPIPPTTPSADGSTIAQDDRERWRKYRLDYRGYVESTERAILETEDKYRTMGICFYHLEPSYRYEEALGDDIREVMSQDFDTRHDRFMESFDHIVELIRHYLGLMELAFSPGGPEYRNVLRYTAASAEANRYLLLLYDRVLSWIEAIDKLYTNLSVLFVQPRWKVLKDPFFLDWVRTLEETRRAEVAGMPTWRIVDGMCDEIDWNMDIDNSLDMKRTLGSILGGLSVPIHQETFLRRTMIGVERTIF</sequence>
<feature type="compositionally biased region" description="Polar residues" evidence="1">
    <location>
        <begin position="51"/>
        <end position="61"/>
    </location>
</feature>
<organism evidence="2 3">
    <name type="scientific">Polyplosphaeria fusca</name>
    <dbReference type="NCBI Taxonomy" id="682080"/>
    <lineage>
        <taxon>Eukaryota</taxon>
        <taxon>Fungi</taxon>
        <taxon>Dikarya</taxon>
        <taxon>Ascomycota</taxon>
        <taxon>Pezizomycotina</taxon>
        <taxon>Dothideomycetes</taxon>
        <taxon>Pleosporomycetidae</taxon>
        <taxon>Pleosporales</taxon>
        <taxon>Tetraplosphaeriaceae</taxon>
        <taxon>Polyplosphaeria</taxon>
    </lineage>
</organism>
<proteinExistence type="predicted"/>
<comment type="caution">
    <text evidence="2">The sequence shown here is derived from an EMBL/GenBank/DDBJ whole genome shotgun (WGS) entry which is preliminary data.</text>
</comment>
<keyword evidence="3" id="KW-1185">Reference proteome</keyword>
<evidence type="ECO:0000256" key="1">
    <source>
        <dbReference type="SAM" id="MobiDB-lite"/>
    </source>
</evidence>
<name>A0A9P4V105_9PLEO</name>
<dbReference type="AlphaFoldDB" id="A0A9P4V105"/>
<gene>
    <name evidence="2" type="ORF">EJ04DRAFT_565820</name>
</gene>
<dbReference type="EMBL" id="ML996174">
    <property type="protein sequence ID" value="KAF2732583.1"/>
    <property type="molecule type" value="Genomic_DNA"/>
</dbReference>
<evidence type="ECO:0000313" key="2">
    <source>
        <dbReference type="EMBL" id="KAF2732583.1"/>
    </source>
</evidence>
<protein>
    <submittedName>
        <fullName evidence="2">Uncharacterized protein</fullName>
    </submittedName>
</protein>
<evidence type="ECO:0000313" key="3">
    <source>
        <dbReference type="Proteomes" id="UP000799444"/>
    </source>
</evidence>
<feature type="region of interest" description="Disordered" evidence="1">
    <location>
        <begin position="39"/>
        <end position="82"/>
    </location>
</feature>
<accession>A0A9P4V105</accession>
<dbReference type="Proteomes" id="UP000799444">
    <property type="component" value="Unassembled WGS sequence"/>
</dbReference>